<reference evidence="3" key="2">
    <citation type="submission" date="2022-06" db="UniProtKB">
        <authorList>
            <consortium name="EnsemblMetazoa"/>
        </authorList>
    </citation>
    <scope>IDENTIFICATION</scope>
    <source>
        <strain evidence="3">PS312</strain>
    </source>
</reference>
<evidence type="ECO:0000313" key="3">
    <source>
        <dbReference type="EnsemblMetazoa" id="PPA31808.1"/>
    </source>
</evidence>
<dbReference type="EnsemblMetazoa" id="PPA31808.1">
    <property type="protein sequence ID" value="PPA31808.1"/>
    <property type="gene ID" value="WBGene00204672"/>
</dbReference>
<feature type="transmembrane region" description="Helical" evidence="2">
    <location>
        <begin position="446"/>
        <end position="466"/>
    </location>
</feature>
<proteinExistence type="predicted"/>
<reference evidence="4" key="1">
    <citation type="journal article" date="2008" name="Nat. Genet.">
        <title>The Pristionchus pacificus genome provides a unique perspective on nematode lifestyle and parasitism.</title>
        <authorList>
            <person name="Dieterich C."/>
            <person name="Clifton S.W."/>
            <person name="Schuster L.N."/>
            <person name="Chinwalla A."/>
            <person name="Delehaunty K."/>
            <person name="Dinkelacker I."/>
            <person name="Fulton L."/>
            <person name="Fulton R."/>
            <person name="Godfrey J."/>
            <person name="Minx P."/>
            <person name="Mitreva M."/>
            <person name="Roeseler W."/>
            <person name="Tian H."/>
            <person name="Witte H."/>
            <person name="Yang S.P."/>
            <person name="Wilson R.K."/>
            <person name="Sommer R.J."/>
        </authorList>
    </citation>
    <scope>NUCLEOTIDE SEQUENCE [LARGE SCALE GENOMIC DNA]</scope>
    <source>
        <strain evidence="4">PS312</strain>
    </source>
</reference>
<evidence type="ECO:0000256" key="1">
    <source>
        <dbReference type="SAM" id="MobiDB-lite"/>
    </source>
</evidence>
<gene>
    <name evidence="3" type="primary">WBGene00204672</name>
</gene>
<accession>A0A8R1UIF0</accession>
<feature type="transmembrane region" description="Helical" evidence="2">
    <location>
        <begin position="235"/>
        <end position="255"/>
    </location>
</feature>
<feature type="compositionally biased region" description="Polar residues" evidence="1">
    <location>
        <begin position="123"/>
        <end position="140"/>
    </location>
</feature>
<feature type="transmembrane region" description="Helical" evidence="2">
    <location>
        <begin position="275"/>
        <end position="303"/>
    </location>
</feature>
<protein>
    <submittedName>
        <fullName evidence="3">Uncharacterized protein</fullName>
    </submittedName>
</protein>
<feature type="transmembrane region" description="Helical" evidence="2">
    <location>
        <begin position="191"/>
        <end position="214"/>
    </location>
</feature>
<evidence type="ECO:0000313" key="4">
    <source>
        <dbReference type="Proteomes" id="UP000005239"/>
    </source>
</evidence>
<accession>A0A2A6BVZ0</accession>
<feature type="transmembrane region" description="Helical" evidence="2">
    <location>
        <begin position="368"/>
        <end position="390"/>
    </location>
</feature>
<keyword evidence="2" id="KW-0812">Transmembrane</keyword>
<name>A0A2A6BVZ0_PRIPA</name>
<organism evidence="3 4">
    <name type="scientific">Pristionchus pacificus</name>
    <name type="common">Parasitic nematode worm</name>
    <dbReference type="NCBI Taxonomy" id="54126"/>
    <lineage>
        <taxon>Eukaryota</taxon>
        <taxon>Metazoa</taxon>
        <taxon>Ecdysozoa</taxon>
        <taxon>Nematoda</taxon>
        <taxon>Chromadorea</taxon>
        <taxon>Rhabditida</taxon>
        <taxon>Rhabditina</taxon>
        <taxon>Diplogasteromorpha</taxon>
        <taxon>Diplogasteroidea</taxon>
        <taxon>Neodiplogasteridae</taxon>
        <taxon>Pristionchus</taxon>
    </lineage>
</organism>
<sequence>MWVSILLLFMSSQAFNGYHQAEKYKELDGEREIEIGHEATTENHGAMTTEQPTRVYTRMHHGSTLTQSNGHTGLVSPFPTYTDEKAPNIGETTMAKNKDETGKASSSLEGLHPSTPDPITEPTKMTTNALTSPLSTEPLNVNEKTTDATSHMTNDPQQPILAEWEDGKTVAETNCTNGTTIGCSEIEATNWALYAWLVGVVVITSAFPTGMVLAKGGLNGASAWRNHTSVWDWMWAVRSFVLWAHSINYGIFAHPEAYARIKASWLGWILLPARAGGVFCHLLATTVMGFHVMEAVHVAAVLLNKSRNRFQEDGLWMRTTVSVFIFIAPIFPVSYFSLISREDAEAVLNRTNLEGFETEQGLAWNMSALYLAMGFVSGLIVLLASSFYACDSSQKEKLDAYCAEANEEDAGFADEEPLRCARLRPLTAVNFVFGIYAMDQRDNGSAFIAFGLSMVGGLSGVVQGAYSANICKMAKKACPCCSAKADEDKKAIELQAVAVQ</sequence>
<evidence type="ECO:0000256" key="2">
    <source>
        <dbReference type="SAM" id="Phobius"/>
    </source>
</evidence>
<feature type="transmembrane region" description="Helical" evidence="2">
    <location>
        <begin position="315"/>
        <end position="338"/>
    </location>
</feature>
<dbReference type="Proteomes" id="UP000005239">
    <property type="component" value="Unassembled WGS sequence"/>
</dbReference>
<keyword evidence="4" id="KW-1185">Reference proteome</keyword>
<dbReference type="AlphaFoldDB" id="A0A2A6BVZ0"/>
<keyword evidence="2" id="KW-1133">Transmembrane helix</keyword>
<feature type="region of interest" description="Disordered" evidence="1">
    <location>
        <begin position="93"/>
        <end position="140"/>
    </location>
</feature>
<keyword evidence="2" id="KW-0472">Membrane</keyword>